<reference evidence="2 3" key="1">
    <citation type="submission" date="2018-02" db="EMBL/GenBank/DDBJ databases">
        <title>Comparative genomes isolates from brazilian mangrove.</title>
        <authorList>
            <person name="Araujo J.E."/>
            <person name="Taketani R.G."/>
            <person name="Silva M.C.P."/>
            <person name="Loureco M.V."/>
            <person name="Andreote F.D."/>
        </authorList>
    </citation>
    <scope>NUCLEOTIDE SEQUENCE [LARGE SCALE GENOMIC DNA]</scope>
    <source>
        <strain evidence="2 3">Nap-Phe MGV</strain>
    </source>
</reference>
<keyword evidence="1" id="KW-1133">Transmembrane helix</keyword>
<feature type="transmembrane region" description="Helical" evidence="1">
    <location>
        <begin position="33"/>
        <end position="50"/>
    </location>
</feature>
<comment type="caution">
    <text evidence="2">The sequence shown here is derived from an EMBL/GenBank/DDBJ whole genome shotgun (WGS) entry which is preliminary data.</text>
</comment>
<sequence length="237" mass="26321">MALQVLLILLLGAAAGAATLFLPRIRLSRQISLRTLLAAVALVSLPLAYWSHWRYYDRAQVGWLQADSPQAKRLLGEVEIATDAELPTAAYTANYVDVRRLYQQAESTVGPSSALQVDFDNDRVVVQCEDPLELQALVAAMKQSDRRSPDQFVIRGIVVDQNGLPIAGAAIDLIGPRSFENFFRTRADGSFSMPVNAPEGYGYALQIRADQNHPILTTPFSLDEMERERIARVRLPR</sequence>
<dbReference type="AlphaFoldDB" id="A0A2S8GI05"/>
<gene>
    <name evidence="2" type="ORF">C5Y93_21340</name>
</gene>
<dbReference type="SUPFAM" id="SSF49464">
    <property type="entry name" value="Carboxypeptidase regulatory domain-like"/>
    <property type="match status" value="1"/>
</dbReference>
<proteinExistence type="predicted"/>
<dbReference type="InterPro" id="IPR008969">
    <property type="entry name" value="CarboxyPept-like_regulatory"/>
</dbReference>
<protein>
    <recommendedName>
        <fullName evidence="4">Carboxypeptidase regulatory-like domain-containing protein</fullName>
    </recommendedName>
</protein>
<dbReference type="Gene3D" id="2.60.40.1120">
    <property type="entry name" value="Carboxypeptidase-like, regulatory domain"/>
    <property type="match status" value="1"/>
</dbReference>
<dbReference type="RefSeq" id="WP_105337482.1">
    <property type="nucleotide sequence ID" value="NZ_PUHZ01000021.1"/>
</dbReference>
<name>A0A2S8GI05_9BACT</name>
<dbReference type="OrthoDB" id="271805at2"/>
<evidence type="ECO:0000313" key="2">
    <source>
        <dbReference type="EMBL" id="PQO44083.1"/>
    </source>
</evidence>
<accession>A0A2S8GI05</accession>
<keyword evidence="1" id="KW-0472">Membrane</keyword>
<organism evidence="2 3">
    <name type="scientific">Blastopirellula marina</name>
    <dbReference type="NCBI Taxonomy" id="124"/>
    <lineage>
        <taxon>Bacteria</taxon>
        <taxon>Pseudomonadati</taxon>
        <taxon>Planctomycetota</taxon>
        <taxon>Planctomycetia</taxon>
        <taxon>Pirellulales</taxon>
        <taxon>Pirellulaceae</taxon>
        <taxon>Blastopirellula</taxon>
    </lineage>
</organism>
<evidence type="ECO:0000313" key="3">
    <source>
        <dbReference type="Proteomes" id="UP000237819"/>
    </source>
</evidence>
<evidence type="ECO:0000256" key="1">
    <source>
        <dbReference type="SAM" id="Phobius"/>
    </source>
</evidence>
<evidence type="ECO:0008006" key="4">
    <source>
        <dbReference type="Google" id="ProtNLM"/>
    </source>
</evidence>
<dbReference type="Proteomes" id="UP000237819">
    <property type="component" value="Unassembled WGS sequence"/>
</dbReference>
<keyword evidence="1" id="KW-0812">Transmembrane</keyword>
<dbReference type="EMBL" id="PUHZ01000021">
    <property type="protein sequence ID" value="PQO44083.1"/>
    <property type="molecule type" value="Genomic_DNA"/>
</dbReference>